<feature type="domain" description="CoA carboxyltransferase C-terminal" evidence="31">
    <location>
        <begin position="2219"/>
        <end position="2535"/>
    </location>
</feature>
<dbReference type="PROSITE" id="PS50979">
    <property type="entry name" value="BC"/>
    <property type="match status" value="1"/>
</dbReference>
<evidence type="ECO:0000256" key="5">
    <source>
        <dbReference type="ARBA" id="ARBA00022490"/>
    </source>
</evidence>
<evidence type="ECO:0000256" key="1">
    <source>
        <dbReference type="ARBA" id="ARBA00001953"/>
    </source>
</evidence>
<comment type="subcellular location">
    <subcellularLocation>
        <location evidence="2">Cytoplasm</location>
    </subcellularLocation>
    <subcellularLocation>
        <location evidence="23">Nucleus</location>
    </subcellularLocation>
</comment>
<dbReference type="PROSITE" id="PS01283">
    <property type="entry name" value="TBOX_1"/>
    <property type="match status" value="1"/>
</dbReference>
<dbReference type="SMART" id="SM00425">
    <property type="entry name" value="TBOX"/>
    <property type="match status" value="1"/>
</dbReference>
<evidence type="ECO:0000256" key="20">
    <source>
        <dbReference type="ARBA" id="ARBA00023242"/>
    </source>
</evidence>
<dbReference type="InterPro" id="IPR011764">
    <property type="entry name" value="Biotin_carboxylation_dom"/>
</dbReference>
<dbReference type="Pfam" id="PF02785">
    <property type="entry name" value="Biotin_carb_C"/>
    <property type="match status" value="1"/>
</dbReference>
<keyword evidence="17" id="KW-0275">Fatty acid biosynthesis</keyword>
<keyword evidence="15" id="KW-0443">Lipid metabolism</keyword>
<dbReference type="InterPro" id="IPR005479">
    <property type="entry name" value="CPAse_ATP-bd"/>
</dbReference>
<dbReference type="Gene3D" id="3.90.226.10">
    <property type="entry name" value="2-enoyl-CoA Hydratase, Chain A, domain 1"/>
    <property type="match status" value="2"/>
</dbReference>
<dbReference type="GO" id="GO:0005739">
    <property type="term" value="C:mitochondrion"/>
    <property type="evidence" value="ECO:0007669"/>
    <property type="project" value="TreeGrafter"/>
</dbReference>
<dbReference type="GO" id="GO:0003677">
    <property type="term" value="F:DNA binding"/>
    <property type="evidence" value="ECO:0007669"/>
    <property type="project" value="UniProtKB-UniRule"/>
</dbReference>
<dbReference type="GO" id="GO:0005634">
    <property type="term" value="C:nucleus"/>
    <property type="evidence" value="ECO:0007669"/>
    <property type="project" value="UniProtKB-SubCell"/>
</dbReference>
<dbReference type="SUPFAM" id="SSF52096">
    <property type="entry name" value="ClpP/crotonase"/>
    <property type="match status" value="2"/>
</dbReference>
<evidence type="ECO:0000256" key="13">
    <source>
        <dbReference type="ARBA" id="ARBA00022990"/>
    </source>
</evidence>
<dbReference type="PROSITE" id="PS50980">
    <property type="entry name" value="COA_CT_NTER"/>
    <property type="match status" value="1"/>
</dbReference>
<dbReference type="SUPFAM" id="SSF52440">
    <property type="entry name" value="PreATP-grasp domain"/>
    <property type="match status" value="1"/>
</dbReference>
<dbReference type="Pfam" id="PF21385">
    <property type="entry name" value="ACCA_BT"/>
    <property type="match status" value="1"/>
</dbReference>
<evidence type="ECO:0000256" key="9">
    <source>
        <dbReference type="ARBA" id="ARBA00022723"/>
    </source>
</evidence>
<feature type="compositionally biased region" description="Low complexity" evidence="25">
    <location>
        <begin position="328"/>
        <end position="338"/>
    </location>
</feature>
<dbReference type="Gene3D" id="2.40.50.100">
    <property type="match status" value="1"/>
</dbReference>
<dbReference type="InterPro" id="IPR011761">
    <property type="entry name" value="ATP-grasp"/>
</dbReference>
<evidence type="ECO:0000256" key="25">
    <source>
        <dbReference type="SAM" id="MobiDB-lite"/>
    </source>
</evidence>
<feature type="domain" description="CoA carboxyltransferase N-terminal" evidence="30">
    <location>
        <begin position="1877"/>
        <end position="2215"/>
    </location>
</feature>
<dbReference type="InterPro" id="IPR034733">
    <property type="entry name" value="AcCoA_carboxyl_beta"/>
</dbReference>
<dbReference type="FunFam" id="2.40.50.100:FF:000005">
    <property type="entry name" value="Acetyl-CoA carboxylase 1"/>
    <property type="match status" value="1"/>
</dbReference>
<evidence type="ECO:0000256" key="12">
    <source>
        <dbReference type="ARBA" id="ARBA00022840"/>
    </source>
</evidence>
<keyword evidence="11" id="KW-0276">Fatty acid metabolism</keyword>
<dbReference type="GO" id="GO:0045893">
    <property type="term" value="P:positive regulation of DNA-templated transcription"/>
    <property type="evidence" value="ECO:0007669"/>
    <property type="project" value="InterPro"/>
</dbReference>
<dbReference type="GO" id="GO:0006633">
    <property type="term" value="P:fatty acid biosynthetic process"/>
    <property type="evidence" value="ECO:0007669"/>
    <property type="project" value="UniProtKB-KW"/>
</dbReference>
<dbReference type="Gene3D" id="3.30.1490.20">
    <property type="entry name" value="ATP-grasp fold, A domain"/>
    <property type="match status" value="1"/>
</dbReference>
<dbReference type="Pfam" id="PF00289">
    <property type="entry name" value="Biotin_carb_N"/>
    <property type="match status" value="1"/>
</dbReference>
<protein>
    <recommendedName>
        <fullName evidence="4">acetyl-CoA carboxylase</fullName>
        <ecNumber evidence="4">6.4.1.2</ecNumber>
    </recommendedName>
</protein>
<dbReference type="CDD" id="cd06850">
    <property type="entry name" value="biotinyl_domain"/>
    <property type="match status" value="1"/>
</dbReference>
<dbReference type="UniPathway" id="UPA00655">
    <property type="reaction ID" value="UER00711"/>
</dbReference>
<feature type="region of interest" description="Disordered" evidence="25">
    <location>
        <begin position="305"/>
        <end position="341"/>
    </location>
</feature>
<dbReference type="Gene3D" id="3.40.50.20">
    <property type="match status" value="1"/>
</dbReference>
<dbReference type="Gene3D" id="2.40.460.10">
    <property type="entry name" value="Biotin dependent carboxylase carboxyltransferase"/>
    <property type="match status" value="1"/>
</dbReference>
<keyword evidence="22" id="KW-0511">Multifunctional enzyme</keyword>
<dbReference type="EC" id="6.4.1.2" evidence="4"/>
<keyword evidence="10 24" id="KW-0547">Nucleotide-binding</keyword>
<dbReference type="Gene3D" id="2.60.40.820">
    <property type="entry name" value="Transcription factor, T-box"/>
    <property type="match status" value="1"/>
</dbReference>
<dbReference type="InterPro" id="IPR049076">
    <property type="entry name" value="ACCA"/>
</dbReference>
<evidence type="ECO:0000313" key="32">
    <source>
        <dbReference type="EMBL" id="TKS83530.1"/>
    </source>
</evidence>
<organism evidence="32 33">
    <name type="scientific">Collichthys lucidus</name>
    <name type="common">Big head croaker</name>
    <name type="synonym">Sciaena lucida</name>
    <dbReference type="NCBI Taxonomy" id="240159"/>
    <lineage>
        <taxon>Eukaryota</taxon>
        <taxon>Metazoa</taxon>
        <taxon>Chordata</taxon>
        <taxon>Craniata</taxon>
        <taxon>Vertebrata</taxon>
        <taxon>Euteleostomi</taxon>
        <taxon>Actinopterygii</taxon>
        <taxon>Neopterygii</taxon>
        <taxon>Teleostei</taxon>
        <taxon>Neoteleostei</taxon>
        <taxon>Acanthomorphata</taxon>
        <taxon>Eupercaria</taxon>
        <taxon>Sciaenidae</taxon>
        <taxon>Collichthys</taxon>
    </lineage>
</organism>
<dbReference type="EMBL" id="CM014092">
    <property type="protein sequence ID" value="TKS83530.1"/>
    <property type="molecule type" value="Genomic_DNA"/>
</dbReference>
<dbReference type="FunFam" id="3.90.1770.10:FF:000001">
    <property type="entry name" value="acetyl-CoA carboxylase 1"/>
    <property type="match status" value="1"/>
</dbReference>
<dbReference type="InterPro" id="IPR008967">
    <property type="entry name" value="p53-like_TF_DNA-bd_sf"/>
</dbReference>
<evidence type="ECO:0000256" key="7">
    <source>
        <dbReference type="ARBA" id="ARBA00022553"/>
    </source>
</evidence>
<evidence type="ECO:0000259" key="31">
    <source>
        <dbReference type="PROSITE" id="PS50989"/>
    </source>
</evidence>
<evidence type="ECO:0000256" key="15">
    <source>
        <dbReference type="ARBA" id="ARBA00023098"/>
    </source>
</evidence>
<dbReference type="InterPro" id="IPR029045">
    <property type="entry name" value="ClpP/crotonase-like_dom_sf"/>
</dbReference>
<evidence type="ECO:0000259" key="26">
    <source>
        <dbReference type="PROSITE" id="PS50252"/>
    </source>
</evidence>
<evidence type="ECO:0000256" key="18">
    <source>
        <dbReference type="ARBA" id="ARBA00023163"/>
    </source>
</evidence>
<evidence type="ECO:0000259" key="27">
    <source>
        <dbReference type="PROSITE" id="PS50968"/>
    </source>
</evidence>
<dbReference type="InterPro" id="IPR011053">
    <property type="entry name" value="Single_hybrid_motif"/>
</dbReference>
<evidence type="ECO:0000259" key="29">
    <source>
        <dbReference type="PROSITE" id="PS50979"/>
    </source>
</evidence>
<dbReference type="GO" id="GO:0005524">
    <property type="term" value="F:ATP binding"/>
    <property type="evidence" value="ECO:0007669"/>
    <property type="project" value="UniProtKB-UniRule"/>
</dbReference>
<dbReference type="InterPro" id="IPR036960">
    <property type="entry name" value="T-box_sf"/>
</dbReference>
<dbReference type="SMART" id="SM00878">
    <property type="entry name" value="Biotin_carb_C"/>
    <property type="match status" value="1"/>
</dbReference>
<keyword evidence="14" id="KW-0805">Transcription regulation</keyword>
<accession>A0A4U5V7Z8</accession>
<dbReference type="InterPro" id="IPR005482">
    <property type="entry name" value="Biotin_COase_C"/>
</dbReference>
<dbReference type="PANTHER" id="PTHR45728">
    <property type="entry name" value="ACETYL-COA CARBOXYLASE, ISOFORM A"/>
    <property type="match status" value="1"/>
</dbReference>
<dbReference type="InterPro" id="IPR011054">
    <property type="entry name" value="Rudment_hybrid_motif"/>
</dbReference>
<dbReference type="InterPro" id="IPR005481">
    <property type="entry name" value="BC-like_N"/>
</dbReference>
<dbReference type="Pfam" id="PF00907">
    <property type="entry name" value="T-box"/>
    <property type="match status" value="1"/>
</dbReference>
<dbReference type="InterPro" id="IPR018186">
    <property type="entry name" value="TF_T-box_CS"/>
</dbReference>
<evidence type="ECO:0000256" key="2">
    <source>
        <dbReference type="ARBA" id="ARBA00004496"/>
    </source>
</evidence>
<keyword evidence="5" id="KW-0963">Cytoplasm</keyword>
<dbReference type="InterPro" id="IPR046360">
    <property type="entry name" value="T-box_DNA-bd"/>
</dbReference>
<dbReference type="InterPro" id="IPR013537">
    <property type="entry name" value="AcCoA_COase_cen"/>
</dbReference>
<keyword evidence="18" id="KW-0804">Transcription</keyword>
<keyword evidence="6" id="KW-0444">Lipid biosynthesis</keyword>
<feature type="domain" description="T-box" evidence="26">
    <location>
        <begin position="97"/>
        <end position="234"/>
    </location>
</feature>
<proteinExistence type="predicted"/>
<evidence type="ECO:0000256" key="24">
    <source>
        <dbReference type="PROSITE-ProRule" id="PRU00409"/>
    </source>
</evidence>
<dbReference type="Pfam" id="PF01039">
    <property type="entry name" value="Carboxyl_trans"/>
    <property type="match status" value="1"/>
</dbReference>
<keyword evidence="16 23" id="KW-0238">DNA-binding</keyword>
<feature type="compositionally biased region" description="Polar residues" evidence="25">
    <location>
        <begin position="220"/>
        <end position="230"/>
    </location>
</feature>
<evidence type="ECO:0000256" key="11">
    <source>
        <dbReference type="ARBA" id="ARBA00022832"/>
    </source>
</evidence>
<dbReference type="STRING" id="240159.A0A4U5V7Z8"/>
<dbReference type="PROSITE" id="PS00188">
    <property type="entry name" value="BIOTIN"/>
    <property type="match status" value="1"/>
</dbReference>
<dbReference type="Gene3D" id="3.30.470.20">
    <property type="entry name" value="ATP-grasp fold, B domain"/>
    <property type="match status" value="1"/>
</dbReference>
<feature type="domain" description="Lipoyl-binding" evidence="27">
    <location>
        <begin position="1024"/>
        <end position="1098"/>
    </location>
</feature>
<keyword evidence="33" id="KW-1185">Reference proteome</keyword>
<evidence type="ECO:0000256" key="3">
    <source>
        <dbReference type="ARBA" id="ARBA00004956"/>
    </source>
</evidence>
<dbReference type="InterPro" id="IPR013815">
    <property type="entry name" value="ATP_grasp_subdomain_1"/>
</dbReference>
<dbReference type="GO" id="GO:0003700">
    <property type="term" value="F:DNA-binding transcription factor activity"/>
    <property type="evidence" value="ECO:0007669"/>
    <property type="project" value="InterPro"/>
</dbReference>
<dbReference type="PROSITE" id="PS50968">
    <property type="entry name" value="BIOTINYL_LIPOYL"/>
    <property type="match status" value="1"/>
</dbReference>
<dbReference type="InterPro" id="IPR000089">
    <property type="entry name" value="Biotin_lipoyl"/>
</dbReference>
<dbReference type="InterPro" id="IPR016185">
    <property type="entry name" value="PreATP-grasp_dom_sf"/>
</dbReference>
<dbReference type="SUPFAM" id="SSF51246">
    <property type="entry name" value="Rudiment single hybrid motif"/>
    <property type="match status" value="1"/>
</dbReference>
<keyword evidence="12 24" id="KW-0067">ATP-binding</keyword>
<dbReference type="PROSITE" id="PS50989">
    <property type="entry name" value="COA_CT_CTER"/>
    <property type="match status" value="1"/>
</dbReference>
<feature type="compositionally biased region" description="Basic and acidic residues" evidence="25">
    <location>
        <begin position="313"/>
        <end position="327"/>
    </location>
</feature>
<evidence type="ECO:0000256" key="19">
    <source>
        <dbReference type="ARBA" id="ARBA00023211"/>
    </source>
</evidence>
<comment type="pathway">
    <text evidence="3">Lipid metabolism; malonyl-CoA biosynthesis; malonyl-CoA from acetyl-CoA: step 1/1.</text>
</comment>
<name>A0A4U5V7Z8_COLLU</name>
<feature type="compositionally biased region" description="Low complexity" evidence="25">
    <location>
        <begin position="268"/>
        <end position="284"/>
    </location>
</feature>
<evidence type="ECO:0000256" key="22">
    <source>
        <dbReference type="ARBA" id="ARBA00023268"/>
    </source>
</evidence>
<dbReference type="Pfam" id="PF02786">
    <property type="entry name" value="CPSase_L_D2"/>
    <property type="match status" value="1"/>
</dbReference>
<dbReference type="FunFam" id="3.90.226.10:FF:000010">
    <property type="entry name" value="acetyl-CoA carboxylase isoform X2"/>
    <property type="match status" value="1"/>
</dbReference>
<dbReference type="PROSITE" id="PS00866">
    <property type="entry name" value="CPSASE_1"/>
    <property type="match status" value="1"/>
</dbReference>
<evidence type="ECO:0000256" key="21">
    <source>
        <dbReference type="ARBA" id="ARBA00023267"/>
    </source>
</evidence>
<dbReference type="Proteomes" id="UP000298787">
    <property type="component" value="Chromosome 15"/>
</dbReference>
<dbReference type="SUPFAM" id="SSF49417">
    <property type="entry name" value="p53-like transcription factors"/>
    <property type="match status" value="1"/>
</dbReference>
<feature type="domain" description="Biotin carboxylation" evidence="29">
    <location>
        <begin position="396"/>
        <end position="897"/>
    </location>
</feature>
<evidence type="ECO:0000259" key="28">
    <source>
        <dbReference type="PROSITE" id="PS50975"/>
    </source>
</evidence>
<dbReference type="InterPro" id="IPR011763">
    <property type="entry name" value="COA_CT_C"/>
</dbReference>
<feature type="region of interest" description="Disordered" evidence="25">
    <location>
        <begin position="198"/>
        <end position="284"/>
    </location>
</feature>
<keyword evidence="8" id="KW-0436">Ligase</keyword>
<gene>
    <name evidence="32" type="ORF">D9C73_017643</name>
</gene>
<dbReference type="InterPro" id="IPR011762">
    <property type="entry name" value="COA_CT_N"/>
</dbReference>
<evidence type="ECO:0000256" key="6">
    <source>
        <dbReference type="ARBA" id="ARBA00022516"/>
    </source>
</evidence>
<dbReference type="Pfam" id="PF08326">
    <property type="entry name" value="ACC_central"/>
    <property type="match status" value="1"/>
</dbReference>
<evidence type="ECO:0000256" key="14">
    <source>
        <dbReference type="ARBA" id="ARBA00023015"/>
    </source>
</evidence>
<feature type="region of interest" description="Disordered" evidence="25">
    <location>
        <begin position="1487"/>
        <end position="1520"/>
    </location>
</feature>
<keyword evidence="13" id="KW-0007">Acetylation</keyword>
<dbReference type="FunFam" id="2.40.460.10:FF:000001">
    <property type="entry name" value="Acetyl-CoA carboxylase 1"/>
    <property type="match status" value="1"/>
</dbReference>
<dbReference type="Pfam" id="PF00364">
    <property type="entry name" value="Biotin_lipoyl"/>
    <property type="match status" value="1"/>
</dbReference>
<evidence type="ECO:0000256" key="4">
    <source>
        <dbReference type="ARBA" id="ARBA00013058"/>
    </source>
</evidence>
<dbReference type="PROSITE" id="PS50252">
    <property type="entry name" value="TBOX_3"/>
    <property type="match status" value="1"/>
</dbReference>
<keyword evidence="20 23" id="KW-0539">Nucleus</keyword>
<dbReference type="FunFam" id="3.40.50.20:FF:000005">
    <property type="entry name" value="acetyl-CoA carboxylase isoform X2"/>
    <property type="match status" value="1"/>
</dbReference>
<evidence type="ECO:0000256" key="23">
    <source>
        <dbReference type="PROSITE-ProRule" id="PRU00201"/>
    </source>
</evidence>
<dbReference type="PROSITE" id="PS50975">
    <property type="entry name" value="ATP_GRASP"/>
    <property type="match status" value="1"/>
</dbReference>
<dbReference type="GO" id="GO:2001295">
    <property type="term" value="P:malonyl-CoA biosynthetic process"/>
    <property type="evidence" value="ECO:0007669"/>
    <property type="project" value="UniProtKB-UniPathway"/>
</dbReference>
<dbReference type="FunFam" id="3.30.1490.20:FF:000003">
    <property type="entry name" value="acetyl-CoA carboxylase isoform X1"/>
    <property type="match status" value="1"/>
</dbReference>
<dbReference type="PROSITE" id="PS00867">
    <property type="entry name" value="CPSASE_2"/>
    <property type="match status" value="1"/>
</dbReference>
<evidence type="ECO:0000256" key="8">
    <source>
        <dbReference type="ARBA" id="ARBA00022598"/>
    </source>
</evidence>
<dbReference type="InterPro" id="IPR049074">
    <property type="entry name" value="ACCA_BT"/>
</dbReference>
<evidence type="ECO:0000313" key="33">
    <source>
        <dbReference type="Proteomes" id="UP000298787"/>
    </source>
</evidence>
<evidence type="ECO:0000256" key="16">
    <source>
        <dbReference type="ARBA" id="ARBA00023125"/>
    </source>
</evidence>
<dbReference type="PRINTS" id="PR00937">
    <property type="entry name" value="TBOX"/>
</dbReference>
<feature type="domain" description="ATP-grasp" evidence="28">
    <location>
        <begin position="554"/>
        <end position="745"/>
    </location>
</feature>
<keyword evidence="19" id="KW-0464">Manganese</keyword>
<evidence type="ECO:0000256" key="10">
    <source>
        <dbReference type="ARBA" id="ARBA00022741"/>
    </source>
</evidence>
<dbReference type="InterPro" id="IPR001882">
    <property type="entry name" value="Biotin_BS"/>
</dbReference>
<keyword evidence="9" id="KW-0479">Metal-binding</keyword>
<dbReference type="GO" id="GO:0046872">
    <property type="term" value="F:metal ion binding"/>
    <property type="evidence" value="ECO:0007669"/>
    <property type="project" value="UniProtKB-KW"/>
</dbReference>
<reference evidence="32 33" key="1">
    <citation type="submission" date="2019-01" db="EMBL/GenBank/DDBJ databases">
        <title>Genome Assembly of Collichthys lucidus.</title>
        <authorList>
            <person name="Cai M."/>
            <person name="Xiao S."/>
        </authorList>
    </citation>
    <scope>NUCLEOTIDE SEQUENCE [LARGE SCALE GENOMIC DNA]</scope>
    <source>
        <strain evidence="32">JT15FE1705JMU</strain>
        <tissue evidence="32">Muscle</tissue>
    </source>
</reference>
<dbReference type="FunFam" id="3.30.470.20:FF:000005">
    <property type="entry name" value="Acetyl-CoA carboxylase 1"/>
    <property type="match status" value="1"/>
</dbReference>
<keyword evidence="7" id="KW-0597">Phosphoprotein</keyword>
<dbReference type="PANTHER" id="PTHR45728:SF5">
    <property type="entry name" value="ACETYL-COA CARBOXYLASE 1"/>
    <property type="match status" value="1"/>
</dbReference>
<comment type="cofactor">
    <cofactor evidence="1">
        <name>biotin</name>
        <dbReference type="ChEBI" id="CHEBI:57586"/>
    </cofactor>
</comment>
<evidence type="ECO:0000256" key="17">
    <source>
        <dbReference type="ARBA" id="ARBA00023160"/>
    </source>
</evidence>
<dbReference type="SUPFAM" id="SSF51230">
    <property type="entry name" value="Single hybrid motif"/>
    <property type="match status" value="1"/>
</dbReference>
<evidence type="ECO:0000259" key="30">
    <source>
        <dbReference type="PROSITE" id="PS50980"/>
    </source>
</evidence>
<dbReference type="GO" id="GO:0003989">
    <property type="term" value="F:acetyl-CoA carboxylase activity"/>
    <property type="evidence" value="ECO:0007669"/>
    <property type="project" value="UniProtKB-EC"/>
</dbReference>
<sequence>MRDPVDTAAAMAYHPFQAHRTGALPLSSFLTAAQPSFYPGMTFPEVASLSEPLFEQTTADAGLHAALGRQHQPVNLRSVKSSLQPDEEVDDDPKVTLDSQNLWSEFHKRGTEMVITKSGRRMFPPFKVRVDGLDEKAKYILLMDIVAVDDCRFKFHNSRWMVAGKADPEMPKRMYIHPDSPSKGEQWMSKPITQLKIDNNPFAKGFRDTGNGRREKRNKQLTISSLNETQSKMDRDCADSDDSCEQPSTSDPFYSPRELSSPLMSTPTGQAMAQQDGAATTTATAAKKNPAVAALHSHFIVGSVSEENSEDEIQGRPDVQLEEKENRSLSPSSVSSDSTCEMGFDHIDGPVQNLRPSMSGLHLVKQGRDRRRIDLQRDFTVASPAEFVTRFGGNKVIEKVLIANNGIAAVKCMRSIRRWAYEMFRNERAIRFVVMVTPEDLKANAEYIKMADHYVPVPGGTNNNNYANVELILDIAKRIPVQAVWAGWGHASENPKLPELLHKHGIAFMGPPSQAMWALGDKIASSIVAQTAGIPTLPWSGTGLSVDWTENDQKKKVINVPTDVYELGCIQDVEDGLKAAEKIGYPVMVKASEGGGGKGIRKVNCVDDFPNLFRQVQAEVPGSPVFVMQLAKHARHLEVQILADQYGNAISLFGRDCSVQRRHQKIIEEAPATIATSDVFEDMERCAVKLAKMVGYVSAGTVEYLYSQDGSFYFLELNPRLQVEHPCTEMVADVNLPAAQLQIAMGIPLQRIKDIRMLYGVQPWGDSPIDFEGLSTAPCPRGHVIAARITSENPDEGFKPSSGTVQELNFRSNKNVWGYFSVAAAGGLHEFADSQFGHCFSWGENREEAISNMVVALKELSIRGDFRTTVEYLIKLLETESFQHNSIDTGWLDRLISEKMQAERPDTMLGIVSGALHVADVNLRNSVSNFLHSLERGQVLPAHTLLNTVDVELIYEGTKYVLTVTRQSPNSYVVIMNNSSAEVDVHRLSDGGLLLSYDGSSYTTYMKEEVDRYRITIGNKTCVFERENDPSLLRSPSAGKLIQYTVEDGGHVFSGQCYAEIEVMKMVMTLTAAESGCIHYVKRAGAALDPGCVIAKLQLDDPSRVQQAELHTGALPSIQAVALRGEKLHRVFHNTLDHLVHIMNGYCLPEPFFSAKLKEWVERLMKTMRDPSLPLLELQDIMTSVSGRIPPAVEKAIKKEMAQYASNITSVLCQFPSQQIANILDSHAATLNKKSEREVFFMNTQSIVQLVQKYRSGIRGHMKAVVMDLLRQYLKVEIQFQNGHYDKCVFALREENKGDMSNVLNYIFSHAQVTKKNLLVTMLIDQLCGRDPTLTDELMAILTELTQLSKTTNAKVALRARQVLIASHLPSYELRHNQVESIFLSAIDMYGHQFCIENLQKLILSETSIFDVLPNFFYHSNQVVRMAALEVYVRRAYIAYELNSVQHRQLRDNTCIVEFQFMLPTSHPNRRMSTPFPDIVKATDTKFQETKPQDLNAQASKSKDDNAEKTNGSDSETVDRMSFSSNLNHYGMVHVASVSDVLLDTSFTPPCQRMGAMVAFRSFQEFTRNIADVLSCFSDSPPPSPTFPEGGNPVLYGEEDNKSVQDEPIHILNVAIKTDSDIDDDGLAANFREFTQSKKSLLFEHGIRRLTFLVAQKFEEDRIYRHLEPALAFQLELNRMRNFALTAIPCANHKMHLYLGAARVEVGTEVTDYRFFVRAIIRHSDLVTKEASFEYLHNEAERLLLEAMDELEVAFNNTTVRTDCNHIFLNFVPTVIMDPSKIEESVRSMVMRYGSRLWKLRVLQAELKINIRLTPTGKQIPIRLFLTNESGYYLDISLYKEVTDSRTGQVGPKDRQIMFQAYGDKQGPLHGMLINTPYVTKDLLQSKRFQAQSLGTTYVYDFPEMFRQALKKLWHSSQAFAHLPKCPLPSELLTFTELVLDAQGQLVQMNRLPGGNEIGMVAWRMTLRTPEYPAGREIIVISNDITHKIGSFGPQEDVLFLRASEMARESGIPRIYIAANSGARIGLAEEIRHMFHVAWQDPADPYKGFKYLYLTPQDYKKVSALNSVHCEHVEDEGESRYKITDIIGKDEGLGVENLKGSGMIAGESSLAYEEIITMNLVTCRAIGIGAYLVRLGQRTIQVDNSHIILTGAGALNKVLGREVYTSNNQLGGIQIMHNNGVTHCTVCDDFEGVFTLLQWLSYMPMCKSSPVPIVHSKDPIDRPVEFVPTKAPYDPRWMLAGRPSQTPKGSWQNGFFDNGSFMEIMQPWAQSVVVGRARLGGIPTGVVAVETRSVELSIPADPANLDSEAKIIQQAGQVWFPDSAFKTAQAIRDLNREGLPLIVFANWRGFSGGMKDMYDQVLKFGAYIVDGLREYKQPVLVYIPPQAELRGGSWVVIDPTINPRHMEMYADKDSRGGVLEPEGTVEIKFRRKDLVKTMRRVDSVYMGLAEKLGTPELSPPDRKELETKLKEREEFLLPIYHQVAVQFADLHDTPGRMQEKGVITDILEWQTSRQFFYWRLRRLLLEETVKRKIQAANSELTDGQVQAMLRRWFVEAEGAVKAYLWDNNEDVVGWLERQLAEEEGARSVIDENIKYIRRDHILKQIRSLVQANPEVAMDSIVHMTQHISPTQRTEVVRILSTMETSASS</sequence>
<dbReference type="Gene3D" id="3.90.1770.10">
    <property type="entry name" value="PreATP-grasp domain"/>
    <property type="match status" value="1"/>
</dbReference>
<comment type="caution">
    <text evidence="23">Lacks conserved residue(s) required for the propagation of feature annotation.</text>
</comment>
<keyword evidence="21" id="KW-0092">Biotin</keyword>
<dbReference type="SUPFAM" id="SSF56059">
    <property type="entry name" value="Glutathione synthetase ATP-binding domain-like"/>
    <property type="match status" value="1"/>
</dbReference>